<keyword evidence="3" id="KW-1185">Reference proteome</keyword>
<protein>
    <recommendedName>
        <fullName evidence="1">DDE-1 domain-containing protein</fullName>
    </recommendedName>
</protein>
<dbReference type="EMBL" id="JAPWTK010000703">
    <property type="protein sequence ID" value="KAJ8936895.1"/>
    <property type="molecule type" value="Genomic_DNA"/>
</dbReference>
<evidence type="ECO:0000313" key="2">
    <source>
        <dbReference type="EMBL" id="KAJ8936895.1"/>
    </source>
</evidence>
<reference evidence="2" key="1">
    <citation type="journal article" date="2023" name="Insect Mol. Biol.">
        <title>Genome sequencing provides insights into the evolution of gene families encoding plant cell wall-degrading enzymes in longhorned beetles.</title>
        <authorList>
            <person name="Shin N.R."/>
            <person name="Okamura Y."/>
            <person name="Kirsch R."/>
            <person name="Pauchet Y."/>
        </authorList>
    </citation>
    <scope>NUCLEOTIDE SEQUENCE</scope>
    <source>
        <strain evidence="2">AMC_N1</strain>
    </source>
</reference>
<dbReference type="InterPro" id="IPR050863">
    <property type="entry name" value="CenT-Element_Derived"/>
</dbReference>
<accession>A0AAV8XDX7</accession>
<proteinExistence type="predicted"/>
<gene>
    <name evidence="2" type="ORF">NQ318_010922</name>
</gene>
<dbReference type="PANTHER" id="PTHR19303">
    <property type="entry name" value="TRANSPOSON"/>
    <property type="match status" value="1"/>
</dbReference>
<dbReference type="AlphaFoldDB" id="A0AAV8XDX7"/>
<name>A0AAV8XDX7_9CUCU</name>
<organism evidence="2 3">
    <name type="scientific">Aromia moschata</name>
    <dbReference type="NCBI Taxonomy" id="1265417"/>
    <lineage>
        <taxon>Eukaryota</taxon>
        <taxon>Metazoa</taxon>
        <taxon>Ecdysozoa</taxon>
        <taxon>Arthropoda</taxon>
        <taxon>Hexapoda</taxon>
        <taxon>Insecta</taxon>
        <taxon>Pterygota</taxon>
        <taxon>Neoptera</taxon>
        <taxon>Endopterygota</taxon>
        <taxon>Coleoptera</taxon>
        <taxon>Polyphaga</taxon>
        <taxon>Cucujiformia</taxon>
        <taxon>Chrysomeloidea</taxon>
        <taxon>Cerambycidae</taxon>
        <taxon>Cerambycinae</taxon>
        <taxon>Callichromatini</taxon>
        <taxon>Aromia</taxon>
    </lineage>
</organism>
<dbReference type="GO" id="GO:0003677">
    <property type="term" value="F:DNA binding"/>
    <property type="evidence" value="ECO:0007669"/>
    <property type="project" value="TreeGrafter"/>
</dbReference>
<evidence type="ECO:0000313" key="3">
    <source>
        <dbReference type="Proteomes" id="UP001162162"/>
    </source>
</evidence>
<dbReference type="PANTHER" id="PTHR19303:SF73">
    <property type="entry name" value="PROTEIN PDC2"/>
    <property type="match status" value="1"/>
</dbReference>
<evidence type="ECO:0000259" key="1">
    <source>
        <dbReference type="Pfam" id="PF03184"/>
    </source>
</evidence>
<dbReference type="GO" id="GO:0005634">
    <property type="term" value="C:nucleus"/>
    <property type="evidence" value="ECO:0007669"/>
    <property type="project" value="TreeGrafter"/>
</dbReference>
<sequence length="252" mass="28693">MQPFEATIIEDGIIRCYVYNLTITNWTGIAKQFYTETYGNDHFADSRSWISNFRKRHGLRSLKVCGEKLSNNQIAIDPVITVLAGKIKELDLTATQIYNADESALYWKIALLIVDNASSHGTVEELTSEDEKFTTIFLPSNCTALLQPTDQNAIRQAKIILPESIKNLEFKRHCMFTVQCLGKVSSEVLQKCWHKILPQVTNNEADSEYEAEELIPLNQLRLNMLSLAEEITDVSDMLNILTEQNQNLTNME</sequence>
<dbReference type="Proteomes" id="UP001162162">
    <property type="component" value="Unassembled WGS sequence"/>
</dbReference>
<dbReference type="Pfam" id="PF03184">
    <property type="entry name" value="DDE_1"/>
    <property type="match status" value="1"/>
</dbReference>
<comment type="caution">
    <text evidence="2">The sequence shown here is derived from an EMBL/GenBank/DDBJ whole genome shotgun (WGS) entry which is preliminary data.</text>
</comment>
<feature type="domain" description="DDE-1" evidence="1">
    <location>
        <begin position="110"/>
        <end position="158"/>
    </location>
</feature>
<dbReference type="InterPro" id="IPR004875">
    <property type="entry name" value="DDE_SF_endonuclease_dom"/>
</dbReference>